<dbReference type="GO" id="GO:0016020">
    <property type="term" value="C:membrane"/>
    <property type="evidence" value="ECO:0007669"/>
    <property type="project" value="TreeGrafter"/>
</dbReference>
<evidence type="ECO:0000256" key="1">
    <source>
        <dbReference type="ARBA" id="ARBA00022801"/>
    </source>
</evidence>
<dbReference type="RefSeq" id="WP_111491703.1">
    <property type="nucleotide sequence ID" value="NZ_CP031264.1"/>
</dbReference>
<dbReference type="KEGG" id="stri:C7M71_010275"/>
<keyword evidence="1 3" id="KW-0378">Hydrolase</keyword>
<dbReference type="PRINTS" id="PR00111">
    <property type="entry name" value="ABHYDROLASE"/>
</dbReference>
<dbReference type="InterPro" id="IPR000639">
    <property type="entry name" value="Epox_hydrolase-like"/>
</dbReference>
<feature type="domain" description="AB hydrolase-1" evidence="2">
    <location>
        <begin position="28"/>
        <end position="275"/>
    </location>
</feature>
<gene>
    <name evidence="3" type="ORF">C7M71_010275</name>
</gene>
<reference evidence="4" key="1">
    <citation type="submission" date="2018-07" db="EMBL/GenBank/DDBJ databases">
        <title>Streptacidiphilus bronchialis DSM 106435 chromosome.</title>
        <authorList>
            <person name="Batra D."/>
            <person name="Gulvik C.A."/>
        </authorList>
    </citation>
    <scope>NUCLEOTIDE SEQUENCE [LARGE SCALE GENOMIC DNA]</scope>
    <source>
        <strain evidence="4">DSM 106435</strain>
    </source>
</reference>
<dbReference type="Proteomes" id="UP000249340">
    <property type="component" value="Chromosome"/>
</dbReference>
<evidence type="ECO:0000259" key="2">
    <source>
        <dbReference type="Pfam" id="PF00561"/>
    </source>
</evidence>
<dbReference type="EMBL" id="CP031264">
    <property type="protein sequence ID" value="AXI77763.1"/>
    <property type="molecule type" value="Genomic_DNA"/>
</dbReference>
<dbReference type="InterPro" id="IPR029058">
    <property type="entry name" value="AB_hydrolase_fold"/>
</dbReference>
<protein>
    <submittedName>
        <fullName evidence="3">Alpha/beta hydrolase</fullName>
    </submittedName>
</protein>
<dbReference type="OrthoDB" id="9796770at2"/>
<dbReference type="Gene3D" id="3.40.50.1820">
    <property type="entry name" value="alpha/beta hydrolase"/>
    <property type="match status" value="1"/>
</dbReference>
<keyword evidence="4" id="KW-1185">Reference proteome</keyword>
<dbReference type="InterPro" id="IPR050266">
    <property type="entry name" value="AB_hydrolase_sf"/>
</dbReference>
<dbReference type="PANTHER" id="PTHR43798:SF31">
    <property type="entry name" value="AB HYDROLASE SUPERFAMILY PROTEIN YCLE"/>
    <property type="match status" value="1"/>
</dbReference>
<dbReference type="PANTHER" id="PTHR43798">
    <property type="entry name" value="MONOACYLGLYCEROL LIPASE"/>
    <property type="match status" value="1"/>
</dbReference>
<dbReference type="Pfam" id="PF00561">
    <property type="entry name" value="Abhydrolase_1"/>
    <property type="match status" value="1"/>
</dbReference>
<dbReference type="GO" id="GO:0016787">
    <property type="term" value="F:hydrolase activity"/>
    <property type="evidence" value="ECO:0007669"/>
    <property type="project" value="UniProtKB-KW"/>
</dbReference>
<sequence>MTTARYPSYDGTSLCYRTLGPAPERVSPTLVCLAGGPGRDAAYLEDLGGLDRDLPLVIPDLRGTGDSQAGADPAGYAFPRLAEDVEALRAHLGLERIALLGHSAAAVTAQAYAARHPERLSHLVLVTPGTRLQDRPTTDAQQIFHSRADEPWYPEAVAALERLATAHELAEIKRLLTRVAPGTYGRWEARQQAHAAAEGEQLHPVPRAAFWQGVDEAVRRGITDALGGLEAPVLVVTGDRDGASGVAAGAVVAGQFHDARRVNLAGCGHYPWVDEPEEFRRTVATFLLGRPAG</sequence>
<evidence type="ECO:0000313" key="4">
    <source>
        <dbReference type="Proteomes" id="UP000249340"/>
    </source>
</evidence>
<name>A0A345SVK8_9ACTN</name>
<evidence type="ECO:0000313" key="3">
    <source>
        <dbReference type="EMBL" id="AXI77763.1"/>
    </source>
</evidence>
<dbReference type="SUPFAM" id="SSF53474">
    <property type="entry name" value="alpha/beta-Hydrolases"/>
    <property type="match status" value="1"/>
</dbReference>
<organism evidence="3 4">
    <name type="scientific">Peterkaempfera bronchialis</name>
    <dbReference type="NCBI Taxonomy" id="2126346"/>
    <lineage>
        <taxon>Bacteria</taxon>
        <taxon>Bacillati</taxon>
        <taxon>Actinomycetota</taxon>
        <taxon>Actinomycetes</taxon>
        <taxon>Kitasatosporales</taxon>
        <taxon>Streptomycetaceae</taxon>
        <taxon>Peterkaempfera</taxon>
    </lineage>
</organism>
<proteinExistence type="predicted"/>
<dbReference type="PRINTS" id="PR00412">
    <property type="entry name" value="EPOXHYDRLASE"/>
</dbReference>
<accession>A0A345SVK8</accession>
<dbReference type="AlphaFoldDB" id="A0A345SVK8"/>
<dbReference type="InterPro" id="IPR000073">
    <property type="entry name" value="AB_hydrolase_1"/>
</dbReference>